<gene>
    <name evidence="1" type="ORF">B296_00045424</name>
</gene>
<evidence type="ECO:0000313" key="1">
    <source>
        <dbReference type="EMBL" id="RRT32219.1"/>
    </source>
</evidence>
<proteinExistence type="predicted"/>
<accession>A0A426WYA7</accession>
<reference evidence="1 2" key="1">
    <citation type="journal article" date="2014" name="Agronomy (Basel)">
        <title>A Draft Genome Sequence for Ensete ventricosum, the Drought-Tolerant Tree Against Hunger.</title>
        <authorList>
            <person name="Harrison J."/>
            <person name="Moore K.A."/>
            <person name="Paszkiewicz K."/>
            <person name="Jones T."/>
            <person name="Grant M."/>
            <person name="Ambacheew D."/>
            <person name="Muzemil S."/>
            <person name="Studholme D.J."/>
        </authorList>
    </citation>
    <scope>NUCLEOTIDE SEQUENCE [LARGE SCALE GENOMIC DNA]</scope>
</reference>
<evidence type="ECO:0000313" key="2">
    <source>
        <dbReference type="Proteomes" id="UP000287651"/>
    </source>
</evidence>
<name>A0A426WYA7_ENSVE</name>
<protein>
    <submittedName>
        <fullName evidence="1">Uncharacterized protein</fullName>
    </submittedName>
</protein>
<comment type="caution">
    <text evidence="1">The sequence shown here is derived from an EMBL/GenBank/DDBJ whole genome shotgun (WGS) entry which is preliminary data.</text>
</comment>
<sequence>MAKAPLQWGDRLRPSRKGWLPAARSQGAIAPWQGACQSQKATAACAGEVATAAQKGERGVRASFGENDDPTPINLKNSKDCPSYIFLVYCWACILMITCNYMERHDGSVEMTAGPTML</sequence>
<dbReference type="EMBL" id="AMZH03033174">
    <property type="protein sequence ID" value="RRT32219.1"/>
    <property type="molecule type" value="Genomic_DNA"/>
</dbReference>
<dbReference type="AlphaFoldDB" id="A0A426WYA7"/>
<dbReference type="Proteomes" id="UP000287651">
    <property type="component" value="Unassembled WGS sequence"/>
</dbReference>
<organism evidence="1 2">
    <name type="scientific">Ensete ventricosum</name>
    <name type="common">Abyssinian banana</name>
    <name type="synonym">Musa ensete</name>
    <dbReference type="NCBI Taxonomy" id="4639"/>
    <lineage>
        <taxon>Eukaryota</taxon>
        <taxon>Viridiplantae</taxon>
        <taxon>Streptophyta</taxon>
        <taxon>Embryophyta</taxon>
        <taxon>Tracheophyta</taxon>
        <taxon>Spermatophyta</taxon>
        <taxon>Magnoliopsida</taxon>
        <taxon>Liliopsida</taxon>
        <taxon>Zingiberales</taxon>
        <taxon>Musaceae</taxon>
        <taxon>Ensete</taxon>
    </lineage>
</organism>